<sequence length="74" mass="8564">MGKLSMHRKYHSIWISETFTGTFYFQLRCQKSKDSTLFFILVDGTYHSHNIRNIGSSSTSNTRSSWHGIQGSIF</sequence>
<evidence type="ECO:0000313" key="1">
    <source>
        <dbReference type="EMBL" id="JAD83514.1"/>
    </source>
</evidence>
<protein>
    <submittedName>
        <fullName evidence="1">Uncharacterized protein</fullName>
    </submittedName>
</protein>
<accession>A0A0A9D4H9</accession>
<organism evidence="1">
    <name type="scientific">Arundo donax</name>
    <name type="common">Giant reed</name>
    <name type="synonym">Donax arundinaceus</name>
    <dbReference type="NCBI Taxonomy" id="35708"/>
    <lineage>
        <taxon>Eukaryota</taxon>
        <taxon>Viridiplantae</taxon>
        <taxon>Streptophyta</taxon>
        <taxon>Embryophyta</taxon>
        <taxon>Tracheophyta</taxon>
        <taxon>Spermatophyta</taxon>
        <taxon>Magnoliopsida</taxon>
        <taxon>Liliopsida</taxon>
        <taxon>Poales</taxon>
        <taxon>Poaceae</taxon>
        <taxon>PACMAD clade</taxon>
        <taxon>Arundinoideae</taxon>
        <taxon>Arundineae</taxon>
        <taxon>Arundo</taxon>
    </lineage>
</organism>
<proteinExistence type="predicted"/>
<reference evidence="1" key="1">
    <citation type="submission" date="2014-09" db="EMBL/GenBank/DDBJ databases">
        <authorList>
            <person name="Magalhaes I.L.F."/>
            <person name="Oliveira U."/>
            <person name="Santos F.R."/>
            <person name="Vidigal T.H.D.A."/>
            <person name="Brescovit A.D."/>
            <person name="Santos A.J."/>
        </authorList>
    </citation>
    <scope>NUCLEOTIDE SEQUENCE</scope>
    <source>
        <tissue evidence="1">Shoot tissue taken approximately 20 cm above the soil surface</tissue>
    </source>
</reference>
<name>A0A0A9D4H9_ARUDO</name>
<reference evidence="1" key="2">
    <citation type="journal article" date="2015" name="Data Brief">
        <title>Shoot transcriptome of the giant reed, Arundo donax.</title>
        <authorList>
            <person name="Barrero R.A."/>
            <person name="Guerrero F.D."/>
            <person name="Moolhuijzen P."/>
            <person name="Goolsby J.A."/>
            <person name="Tidwell J."/>
            <person name="Bellgard S.E."/>
            <person name="Bellgard M.I."/>
        </authorList>
    </citation>
    <scope>NUCLEOTIDE SEQUENCE</scope>
    <source>
        <tissue evidence="1">Shoot tissue taken approximately 20 cm above the soil surface</tissue>
    </source>
</reference>
<dbReference type="AlphaFoldDB" id="A0A0A9D4H9"/>
<dbReference type="EMBL" id="GBRH01214381">
    <property type="protein sequence ID" value="JAD83514.1"/>
    <property type="molecule type" value="Transcribed_RNA"/>
</dbReference>